<dbReference type="InterPro" id="IPR005804">
    <property type="entry name" value="FA_desaturase_dom"/>
</dbReference>
<keyword evidence="1" id="KW-0812">Transmembrane</keyword>
<gene>
    <name evidence="3" type="ORF">QWM81_13045</name>
</gene>
<evidence type="ECO:0000313" key="4">
    <source>
        <dbReference type="Proteomes" id="UP001174050"/>
    </source>
</evidence>
<dbReference type="PANTHER" id="PTHR19353:SF19">
    <property type="entry name" value="DELTA(5) FATTY ACID DESATURASE C-RELATED"/>
    <property type="match status" value="1"/>
</dbReference>
<keyword evidence="4" id="KW-1185">Reference proteome</keyword>
<keyword evidence="1" id="KW-1133">Transmembrane helix</keyword>
<dbReference type="InterPro" id="IPR012171">
    <property type="entry name" value="Fatty_acid_desaturase"/>
</dbReference>
<accession>A0ABT7Z630</accession>
<feature type="domain" description="Fatty acid desaturase" evidence="2">
    <location>
        <begin position="49"/>
        <end position="285"/>
    </location>
</feature>
<proteinExistence type="predicted"/>
<dbReference type="Pfam" id="PF00487">
    <property type="entry name" value="FA_desaturase"/>
    <property type="match status" value="1"/>
</dbReference>
<evidence type="ECO:0000256" key="1">
    <source>
        <dbReference type="SAM" id="Phobius"/>
    </source>
</evidence>
<dbReference type="EMBL" id="JAUEPL010000015">
    <property type="protein sequence ID" value="MDN3294962.1"/>
    <property type="molecule type" value="Genomic_DNA"/>
</dbReference>
<keyword evidence="1" id="KW-0472">Membrane</keyword>
<reference evidence="3" key="1">
    <citation type="submission" date="2023-06" db="EMBL/GenBank/DDBJ databases">
        <title>WGS-Sequencing of Streptomyces ficellus isolate 21 collected from sand in Gara Djebilet Iron Mine in Algeria.</title>
        <authorList>
            <person name="Zegers G.P."/>
            <person name="Gomez A."/>
            <person name="Gueddou A."/>
            <person name="Zahara A.F."/>
            <person name="Worth M."/>
            <person name="Sevigny J.L."/>
            <person name="Tisa L."/>
        </authorList>
    </citation>
    <scope>NUCLEOTIDE SEQUENCE</scope>
    <source>
        <strain evidence="3">AS11</strain>
    </source>
</reference>
<name>A0ABT7Z630_9ACTN</name>
<comment type="caution">
    <text evidence="3">The sequence shown here is derived from an EMBL/GenBank/DDBJ whole genome shotgun (WGS) entry which is preliminary data.</text>
</comment>
<protein>
    <submittedName>
        <fullName evidence="3">Fatty acid desaturase</fullName>
    </submittedName>
</protein>
<feature type="transmembrane region" description="Helical" evidence="1">
    <location>
        <begin position="181"/>
        <end position="200"/>
    </location>
</feature>
<sequence length="310" mass="34983">MTTAAKKERDGLLFQRARTTKRDQTVFVGKLLVAGAIGTVGVLLGLQDGWAGKLIGVFVLGALYAHMVELQHQCLHHSAFTAAKPHRIVGIPLGLPMLVSFSHYRVRHLQHHASLGTPQDSEFFGFDTRAPLTWSVLARGTFSYDRFLIVAREIVRSWRGTWKYDAGQIAERRRREIIIEYRMMILPIAAAVVAVCAGYGDLVLQLWLLPLLVAIPMHFLLELPEHILCDSDTTDVLRNTRSIKGSWFSTWYTNGNNLHVEHHAAMTVAINRLRERHGEVTACAKFVERSYPDFYRAIVREANRNSGRSA</sequence>
<dbReference type="PANTHER" id="PTHR19353">
    <property type="entry name" value="FATTY ACID DESATURASE 2"/>
    <property type="match status" value="1"/>
</dbReference>
<feature type="transmembrane region" description="Helical" evidence="1">
    <location>
        <begin position="25"/>
        <end position="44"/>
    </location>
</feature>
<evidence type="ECO:0000313" key="3">
    <source>
        <dbReference type="EMBL" id="MDN3294962.1"/>
    </source>
</evidence>
<dbReference type="RefSeq" id="WP_290111997.1">
    <property type="nucleotide sequence ID" value="NZ_JAUEPL010000015.1"/>
</dbReference>
<dbReference type="Proteomes" id="UP001174050">
    <property type="component" value="Unassembled WGS sequence"/>
</dbReference>
<feature type="transmembrane region" description="Helical" evidence="1">
    <location>
        <begin position="50"/>
        <end position="68"/>
    </location>
</feature>
<organism evidence="3 4">
    <name type="scientific">Streptomyces ficellus</name>
    <dbReference type="NCBI Taxonomy" id="1977088"/>
    <lineage>
        <taxon>Bacteria</taxon>
        <taxon>Bacillati</taxon>
        <taxon>Actinomycetota</taxon>
        <taxon>Actinomycetes</taxon>
        <taxon>Kitasatosporales</taxon>
        <taxon>Streptomycetaceae</taxon>
        <taxon>Streptomyces</taxon>
    </lineage>
</organism>
<evidence type="ECO:0000259" key="2">
    <source>
        <dbReference type="Pfam" id="PF00487"/>
    </source>
</evidence>